<dbReference type="InterPro" id="IPR011057">
    <property type="entry name" value="Mss4-like_sf"/>
</dbReference>
<dbReference type="GO" id="GO:0016846">
    <property type="term" value="F:carbon-sulfur lyase activity"/>
    <property type="evidence" value="ECO:0007669"/>
    <property type="project" value="InterPro"/>
</dbReference>
<dbReference type="Pfam" id="PF04828">
    <property type="entry name" value="GFA"/>
    <property type="match status" value="1"/>
</dbReference>
<dbReference type="RefSeq" id="WP_135764766.1">
    <property type="nucleotide sequence ID" value="NZ_RQHV01000052.1"/>
</dbReference>
<keyword evidence="3" id="KW-0862">Zinc</keyword>
<dbReference type="PANTHER" id="PTHR28620">
    <property type="entry name" value="CENTROMERE PROTEIN V"/>
    <property type="match status" value="1"/>
</dbReference>
<comment type="caution">
    <text evidence="5">The sequence shown here is derived from an EMBL/GenBank/DDBJ whole genome shotgun (WGS) entry which is preliminary data.</text>
</comment>
<sequence>MSLKTYHGSCHCGEVKYEADLDLSLGTGKCNCSYCKKVRNWSTITKPTAFRLLNGADSLSFYQFGTKSNAHYFCKNCGIRVYSKGYVEEIGGDYVSISISSLDDAEPLELANTPVRFSDGLNNNWMNEPSETRHL</sequence>
<dbReference type="InterPro" id="IPR052355">
    <property type="entry name" value="CENP-V-like"/>
</dbReference>
<dbReference type="SUPFAM" id="SSF51316">
    <property type="entry name" value="Mss4-like"/>
    <property type="match status" value="1"/>
</dbReference>
<dbReference type="PROSITE" id="PS51891">
    <property type="entry name" value="CENP_V_GFA"/>
    <property type="match status" value="1"/>
</dbReference>
<evidence type="ECO:0000259" key="4">
    <source>
        <dbReference type="PROSITE" id="PS51891"/>
    </source>
</evidence>
<dbReference type="InterPro" id="IPR006913">
    <property type="entry name" value="CENP-V/GFA"/>
</dbReference>
<organism evidence="5 6">
    <name type="scientific">Leptospira ilyithenensis</name>
    <dbReference type="NCBI Taxonomy" id="2484901"/>
    <lineage>
        <taxon>Bacteria</taxon>
        <taxon>Pseudomonadati</taxon>
        <taxon>Spirochaetota</taxon>
        <taxon>Spirochaetia</taxon>
        <taxon>Leptospirales</taxon>
        <taxon>Leptospiraceae</taxon>
        <taxon>Leptospira</taxon>
    </lineage>
</organism>
<dbReference type="EMBL" id="RQHV01000052">
    <property type="protein sequence ID" value="TGN09384.1"/>
    <property type="molecule type" value="Genomic_DNA"/>
</dbReference>
<dbReference type="OrthoDB" id="327703at2"/>
<evidence type="ECO:0000256" key="3">
    <source>
        <dbReference type="ARBA" id="ARBA00022833"/>
    </source>
</evidence>
<reference evidence="5" key="1">
    <citation type="journal article" date="2019" name="PLoS Negl. Trop. Dis.">
        <title>Revisiting the worldwide diversity of Leptospira species in the environment.</title>
        <authorList>
            <person name="Vincent A.T."/>
            <person name="Schiettekatte O."/>
            <person name="Bourhy P."/>
            <person name="Veyrier F.J."/>
            <person name="Picardeau M."/>
        </authorList>
    </citation>
    <scope>NUCLEOTIDE SEQUENCE [LARGE SCALE GENOMIC DNA]</scope>
    <source>
        <strain evidence="5">201400974</strain>
    </source>
</reference>
<keyword evidence="2" id="KW-0479">Metal-binding</keyword>
<evidence type="ECO:0000256" key="2">
    <source>
        <dbReference type="ARBA" id="ARBA00022723"/>
    </source>
</evidence>
<keyword evidence="6" id="KW-1185">Reference proteome</keyword>
<evidence type="ECO:0000313" key="5">
    <source>
        <dbReference type="EMBL" id="TGN09384.1"/>
    </source>
</evidence>
<proteinExistence type="inferred from homology"/>
<protein>
    <submittedName>
        <fullName evidence="5">GFA family protein</fullName>
    </submittedName>
</protein>
<name>A0A4R9LR64_9LEPT</name>
<comment type="similarity">
    <text evidence="1">Belongs to the Gfa family.</text>
</comment>
<dbReference type="PANTHER" id="PTHR28620:SF1">
    <property type="entry name" value="CENP-V_GFA DOMAIN-CONTAINING PROTEIN"/>
    <property type="match status" value="1"/>
</dbReference>
<feature type="domain" description="CENP-V/GFA" evidence="4">
    <location>
        <begin position="6"/>
        <end position="126"/>
    </location>
</feature>
<gene>
    <name evidence="5" type="ORF">EHS11_12610</name>
</gene>
<dbReference type="GO" id="GO:0046872">
    <property type="term" value="F:metal ion binding"/>
    <property type="evidence" value="ECO:0007669"/>
    <property type="project" value="UniProtKB-KW"/>
</dbReference>
<dbReference type="Gene3D" id="2.170.150.70">
    <property type="match status" value="1"/>
</dbReference>
<evidence type="ECO:0000313" key="6">
    <source>
        <dbReference type="Proteomes" id="UP000298264"/>
    </source>
</evidence>
<evidence type="ECO:0000256" key="1">
    <source>
        <dbReference type="ARBA" id="ARBA00005495"/>
    </source>
</evidence>
<accession>A0A4R9LR64</accession>
<dbReference type="AlphaFoldDB" id="A0A4R9LR64"/>
<dbReference type="Proteomes" id="UP000298264">
    <property type="component" value="Unassembled WGS sequence"/>
</dbReference>